<evidence type="ECO:0000313" key="7">
    <source>
        <dbReference type="EMBL" id="THH34846.1"/>
    </source>
</evidence>
<feature type="domain" description="Cytochrome c" evidence="6">
    <location>
        <begin position="138"/>
        <end position="236"/>
    </location>
</feature>
<keyword evidence="8" id="KW-1185">Reference proteome</keyword>
<dbReference type="EMBL" id="SRKY01000005">
    <property type="protein sequence ID" value="THH34846.1"/>
    <property type="molecule type" value="Genomic_DNA"/>
</dbReference>
<sequence length="247" mass="26733">MTLRALCLCFLLLPASLLAQDAAQVRLFAPQVLVETGLLKHILPRFTLKTRVRVVAVAQPDDAHLSIGDLGTPVFEGAGQVWHLEVRAGDHVGADKFARWLRSEIGQRTVQGFAPGGAALFAPPQQVAVREEAATVDGDAALGHRVSHLKCTRCHAIDEATRGWGIGSTPSFGVLRAMPDWEERFAAFFVLKPHGAFTQITDVTEPFPVERPSPIAPIELTLDELDALLAYVATMPAADLGKPLEHQ</sequence>
<evidence type="ECO:0000256" key="4">
    <source>
        <dbReference type="PROSITE-ProRule" id="PRU00433"/>
    </source>
</evidence>
<protein>
    <recommendedName>
        <fullName evidence="6">Cytochrome c domain-containing protein</fullName>
    </recommendedName>
</protein>
<dbReference type="RefSeq" id="WP_136464433.1">
    <property type="nucleotide sequence ID" value="NZ_SRKY01000005.1"/>
</dbReference>
<dbReference type="SUPFAM" id="SSF46626">
    <property type="entry name" value="Cytochrome c"/>
    <property type="match status" value="1"/>
</dbReference>
<keyword evidence="5" id="KW-0732">Signal</keyword>
<evidence type="ECO:0000259" key="6">
    <source>
        <dbReference type="PROSITE" id="PS51007"/>
    </source>
</evidence>
<feature type="chain" id="PRO_5020383140" description="Cytochrome c domain-containing protein" evidence="5">
    <location>
        <begin position="20"/>
        <end position="247"/>
    </location>
</feature>
<evidence type="ECO:0000313" key="8">
    <source>
        <dbReference type="Proteomes" id="UP000306602"/>
    </source>
</evidence>
<evidence type="ECO:0000256" key="5">
    <source>
        <dbReference type="SAM" id="SignalP"/>
    </source>
</evidence>
<reference evidence="7 8" key="1">
    <citation type="submission" date="2019-04" db="EMBL/GenBank/DDBJ databases">
        <title>Shimia ponticola sp. nov., isolated from seawater.</title>
        <authorList>
            <person name="Kim Y.-O."/>
            <person name="Yoon J.-H."/>
        </authorList>
    </citation>
    <scope>NUCLEOTIDE SEQUENCE [LARGE SCALE GENOMIC DNA]</scope>
    <source>
        <strain evidence="7 8">MYP11</strain>
    </source>
</reference>
<comment type="caution">
    <text evidence="7">The sequence shown here is derived from an EMBL/GenBank/DDBJ whole genome shotgun (WGS) entry which is preliminary data.</text>
</comment>
<keyword evidence="1 4" id="KW-0349">Heme</keyword>
<dbReference type="InterPro" id="IPR036909">
    <property type="entry name" value="Cyt_c-like_dom_sf"/>
</dbReference>
<dbReference type="Gene3D" id="1.10.760.10">
    <property type="entry name" value="Cytochrome c-like domain"/>
    <property type="match status" value="1"/>
</dbReference>
<evidence type="ECO:0000256" key="2">
    <source>
        <dbReference type="ARBA" id="ARBA00022723"/>
    </source>
</evidence>
<name>A0A4S4N6S8_9RHOB</name>
<evidence type="ECO:0000256" key="3">
    <source>
        <dbReference type="ARBA" id="ARBA00023004"/>
    </source>
</evidence>
<dbReference type="Proteomes" id="UP000306602">
    <property type="component" value="Unassembled WGS sequence"/>
</dbReference>
<dbReference type="PROSITE" id="PS51007">
    <property type="entry name" value="CYTC"/>
    <property type="match status" value="1"/>
</dbReference>
<dbReference type="OrthoDB" id="7365807at2"/>
<dbReference type="InterPro" id="IPR009056">
    <property type="entry name" value="Cyt_c-like_dom"/>
</dbReference>
<dbReference type="AlphaFoldDB" id="A0A4S4N6S8"/>
<organism evidence="7 8">
    <name type="scientific">Aliishimia ponticola</name>
    <dbReference type="NCBI Taxonomy" id="2499833"/>
    <lineage>
        <taxon>Bacteria</taxon>
        <taxon>Pseudomonadati</taxon>
        <taxon>Pseudomonadota</taxon>
        <taxon>Alphaproteobacteria</taxon>
        <taxon>Rhodobacterales</taxon>
        <taxon>Paracoccaceae</taxon>
        <taxon>Aliishimia</taxon>
    </lineage>
</organism>
<keyword evidence="3 4" id="KW-0408">Iron</keyword>
<gene>
    <name evidence="7" type="ORF">E4Z66_17970</name>
</gene>
<accession>A0A4S4N6S8</accession>
<proteinExistence type="predicted"/>
<dbReference type="GO" id="GO:0009055">
    <property type="term" value="F:electron transfer activity"/>
    <property type="evidence" value="ECO:0007669"/>
    <property type="project" value="InterPro"/>
</dbReference>
<dbReference type="GO" id="GO:0020037">
    <property type="term" value="F:heme binding"/>
    <property type="evidence" value="ECO:0007669"/>
    <property type="project" value="InterPro"/>
</dbReference>
<dbReference type="GO" id="GO:0046872">
    <property type="term" value="F:metal ion binding"/>
    <property type="evidence" value="ECO:0007669"/>
    <property type="project" value="UniProtKB-KW"/>
</dbReference>
<keyword evidence="2 4" id="KW-0479">Metal-binding</keyword>
<feature type="signal peptide" evidence="5">
    <location>
        <begin position="1"/>
        <end position="19"/>
    </location>
</feature>
<evidence type="ECO:0000256" key="1">
    <source>
        <dbReference type="ARBA" id="ARBA00022617"/>
    </source>
</evidence>